<evidence type="ECO:0000313" key="8">
    <source>
        <dbReference type="EMBL" id="CAB4555715.1"/>
    </source>
</evidence>
<evidence type="ECO:0000256" key="4">
    <source>
        <dbReference type="ARBA" id="ARBA00022827"/>
    </source>
</evidence>
<dbReference type="InterPro" id="IPR007867">
    <property type="entry name" value="GMC_OxRtase_C"/>
</dbReference>
<protein>
    <submittedName>
        <fullName evidence="8">Unannotated protein</fullName>
    </submittedName>
</protein>
<dbReference type="AlphaFoldDB" id="A0A6J6CX45"/>
<dbReference type="PANTHER" id="PTHR42784:SF1">
    <property type="entry name" value="PYRANOSE 2-OXIDASE"/>
    <property type="match status" value="1"/>
</dbReference>
<dbReference type="Gene3D" id="3.50.50.60">
    <property type="entry name" value="FAD/NAD(P)-binding domain"/>
    <property type="match status" value="2"/>
</dbReference>
<evidence type="ECO:0000259" key="6">
    <source>
        <dbReference type="Pfam" id="PF01266"/>
    </source>
</evidence>
<accession>A0A6J6CX45</accession>
<evidence type="ECO:0000256" key="2">
    <source>
        <dbReference type="ARBA" id="ARBA00010790"/>
    </source>
</evidence>
<comment type="similarity">
    <text evidence="2">Belongs to the GMC oxidoreductase family.</text>
</comment>
<evidence type="ECO:0000256" key="3">
    <source>
        <dbReference type="ARBA" id="ARBA00022630"/>
    </source>
</evidence>
<keyword evidence="3" id="KW-0285">Flavoprotein</keyword>
<evidence type="ECO:0000256" key="1">
    <source>
        <dbReference type="ARBA" id="ARBA00001974"/>
    </source>
</evidence>
<feature type="domain" description="FAD dependent oxidoreductase" evidence="6">
    <location>
        <begin position="17"/>
        <end position="232"/>
    </location>
</feature>
<dbReference type="EMBL" id="CAEZSL010000244">
    <property type="protein sequence ID" value="CAB4555715.1"/>
    <property type="molecule type" value="Genomic_DNA"/>
</dbReference>
<dbReference type="Pfam" id="PF05199">
    <property type="entry name" value="GMC_oxred_C"/>
    <property type="match status" value="1"/>
</dbReference>
<keyword evidence="4" id="KW-0274">FAD</keyword>
<comment type="cofactor">
    <cofactor evidence="1">
        <name>FAD</name>
        <dbReference type="ChEBI" id="CHEBI:57692"/>
    </cofactor>
</comment>
<organism evidence="8">
    <name type="scientific">freshwater metagenome</name>
    <dbReference type="NCBI Taxonomy" id="449393"/>
    <lineage>
        <taxon>unclassified sequences</taxon>
        <taxon>metagenomes</taxon>
        <taxon>ecological metagenomes</taxon>
    </lineage>
</organism>
<evidence type="ECO:0000259" key="7">
    <source>
        <dbReference type="Pfam" id="PF05199"/>
    </source>
</evidence>
<proteinExistence type="inferred from homology"/>
<dbReference type="InterPro" id="IPR051473">
    <property type="entry name" value="P2Ox-like"/>
</dbReference>
<evidence type="ECO:0000256" key="5">
    <source>
        <dbReference type="ARBA" id="ARBA00023002"/>
    </source>
</evidence>
<dbReference type="InterPro" id="IPR036188">
    <property type="entry name" value="FAD/NAD-bd_sf"/>
</dbReference>
<dbReference type="PANTHER" id="PTHR42784">
    <property type="entry name" value="PYRANOSE 2-OXIDASE"/>
    <property type="match status" value="1"/>
</dbReference>
<dbReference type="InterPro" id="IPR006076">
    <property type="entry name" value="FAD-dep_OxRdtase"/>
</dbReference>
<dbReference type="GO" id="GO:0016614">
    <property type="term" value="F:oxidoreductase activity, acting on CH-OH group of donors"/>
    <property type="evidence" value="ECO:0007669"/>
    <property type="project" value="InterPro"/>
</dbReference>
<reference evidence="8" key="1">
    <citation type="submission" date="2020-05" db="EMBL/GenBank/DDBJ databases">
        <authorList>
            <person name="Chiriac C."/>
            <person name="Salcher M."/>
            <person name="Ghai R."/>
            <person name="Kavagutti S V."/>
        </authorList>
    </citation>
    <scope>NUCLEOTIDE SEQUENCE</scope>
</reference>
<gene>
    <name evidence="8" type="ORF">UFOPK1421_01573</name>
</gene>
<name>A0A6J6CX45_9ZZZZ</name>
<keyword evidence="5" id="KW-0560">Oxidoreductase</keyword>
<sequence>MFIDLATSTRKELDACDVAIVGAGAAGITLALELEKSGLSVAILEGGQGAWTELSQNRYQGEVSTSEGFSYPALDRWRLRYFGGTTNHWVGWCRRLEENVFTQRSNGLGEGWPFQRSDLEPDYQRAMELCTLGRDLFDAETLTTEADLPVLVKATDVLATPVWRFPKQLRFASYYRSRLSKSPVKIYFGANCMGFTFEDKTSSPRASLVHIKNENGLDFELSAKCFVLAGGGIENVRQLLIAAQSQKQINRSGNLGLGFLEHPHGAVGAVLCGDHTPEDLDGVIGYPKDIDGTQFKVGVGLSEEVSAERGMMNTSFTLEPLQTIPREALHGDAVQSLWQSTQPAALGGTGSQVIGIYARTEQRWNSASRVSLISAKDDLGAVRARLDWRVLAQDVADIRTSLGLVGGELLKAGFGPMTLGDPISFQTMEGGGHHLGGARMHLSADQGVVNENSQCHGIDNLYAVGGSSFPTAGFSNPTLTIVALAVRLARTLQERM</sequence>
<dbReference type="SUPFAM" id="SSF51905">
    <property type="entry name" value="FAD/NAD(P)-binding domain"/>
    <property type="match status" value="1"/>
</dbReference>
<dbReference type="Pfam" id="PF01266">
    <property type="entry name" value="DAO"/>
    <property type="match status" value="1"/>
</dbReference>
<feature type="domain" description="Glucose-methanol-choline oxidoreductase C-terminal" evidence="7">
    <location>
        <begin position="366"/>
        <end position="485"/>
    </location>
</feature>